<dbReference type="Pfam" id="PF00691">
    <property type="entry name" value="OmpA"/>
    <property type="match status" value="1"/>
</dbReference>
<proteinExistence type="predicted"/>
<comment type="caution">
    <text evidence="4">The sequence shown here is derived from an EMBL/GenBank/DDBJ whole genome shotgun (WGS) entry which is preliminary data.</text>
</comment>
<dbReference type="InterPro" id="IPR019861">
    <property type="entry name" value="PorP/SprF_Bacteroidetes"/>
</dbReference>
<dbReference type="Proteomes" id="UP001319080">
    <property type="component" value="Unassembled WGS sequence"/>
</dbReference>
<evidence type="ECO:0000256" key="2">
    <source>
        <dbReference type="SAM" id="MobiDB-lite"/>
    </source>
</evidence>
<dbReference type="PANTHER" id="PTHR30329:SF21">
    <property type="entry name" value="LIPOPROTEIN YIAD-RELATED"/>
    <property type="match status" value="1"/>
</dbReference>
<dbReference type="CDD" id="cd07185">
    <property type="entry name" value="OmpA_C-like"/>
    <property type="match status" value="1"/>
</dbReference>
<dbReference type="GO" id="GO:0016020">
    <property type="term" value="C:membrane"/>
    <property type="evidence" value="ECO:0007669"/>
    <property type="project" value="UniProtKB-UniRule"/>
</dbReference>
<evidence type="ECO:0000259" key="3">
    <source>
        <dbReference type="PROSITE" id="PS51123"/>
    </source>
</evidence>
<dbReference type="InterPro" id="IPR036737">
    <property type="entry name" value="OmpA-like_sf"/>
</dbReference>
<sequence>MGSLFVCQAVYGQFIPYSQYHNAPLLTNPAAPALTDYTQVTLHYRRSRVANYDIPSVSFMTPFYRQSNGMRYGGIGANIISQQAGPNGLYKVTGATGTFAYTIHLSKTHHIGAGIGGGIINKRIDASGITTDSQYNLGAYDPSLGNGENIRSNSVTRPVINAGFNWVLTGADDLQKASLGVAAYSMNKPSYDLLEDAAADHTTYVVSGEVALPASDRVTLIPTFRYTYQGASLANVGARISYVPGAPDKELSAGLWYKTTKALVVGAQYNYKAYIIGASMDFSIASNLDANINNAVEIVLGWRMNRKERLKSRGAFSSAAKTPVAPGHEPDSAQSSTPPAPTQKADTVQSSTPVAPQAPEQVQPTPEAEKPQPPVPSAIAFEPGSNKVPAQSQAALEDLATLLKDHPEYTLKIIGHSAALGERPVRERVSYERAQAVAKILIEKGVPERQLELIGMGDRQPIASNATDAGRQKNRRVEFEWIKK</sequence>
<evidence type="ECO:0000313" key="4">
    <source>
        <dbReference type="EMBL" id="MBT1709546.1"/>
    </source>
</evidence>
<dbReference type="PROSITE" id="PS51123">
    <property type="entry name" value="OMPA_2"/>
    <property type="match status" value="1"/>
</dbReference>
<dbReference type="EMBL" id="JAHESE010000014">
    <property type="protein sequence ID" value="MBT1709546.1"/>
    <property type="molecule type" value="Genomic_DNA"/>
</dbReference>
<gene>
    <name evidence="4" type="ORF">KK062_14990</name>
</gene>
<dbReference type="SUPFAM" id="SSF103088">
    <property type="entry name" value="OmpA-like"/>
    <property type="match status" value="1"/>
</dbReference>
<feature type="region of interest" description="Disordered" evidence="2">
    <location>
        <begin position="312"/>
        <end position="391"/>
    </location>
</feature>
<protein>
    <submittedName>
        <fullName evidence="4">PorP/SprF family type IX secretion system membrane protein</fullName>
    </submittedName>
</protein>
<reference evidence="4 5" key="1">
    <citation type="submission" date="2021-05" db="EMBL/GenBank/DDBJ databases">
        <title>A Polyphasic approach of four new species of the genus Ohtaekwangia: Ohtaekwangia histidinii sp. nov., Ohtaekwangia cretensis sp. nov., Ohtaekwangia indiensis sp. nov., Ohtaekwangia reichenbachii sp. nov. from diverse environment.</title>
        <authorList>
            <person name="Octaviana S."/>
        </authorList>
    </citation>
    <scope>NUCLEOTIDE SEQUENCE [LARGE SCALE GENOMIC DNA]</scope>
    <source>
        <strain evidence="4 5">PWU5</strain>
    </source>
</reference>
<dbReference type="Pfam" id="PF11751">
    <property type="entry name" value="PorP_SprF"/>
    <property type="match status" value="1"/>
</dbReference>
<dbReference type="AlphaFoldDB" id="A0AAP2DY73"/>
<dbReference type="InterPro" id="IPR006665">
    <property type="entry name" value="OmpA-like"/>
</dbReference>
<dbReference type="Gene3D" id="3.30.1330.60">
    <property type="entry name" value="OmpA-like domain"/>
    <property type="match status" value="1"/>
</dbReference>
<keyword evidence="1" id="KW-0472">Membrane</keyword>
<accession>A0AAP2DY73</accession>
<dbReference type="PANTHER" id="PTHR30329">
    <property type="entry name" value="STATOR ELEMENT OF FLAGELLAR MOTOR COMPLEX"/>
    <property type="match status" value="1"/>
</dbReference>
<dbReference type="InterPro" id="IPR050330">
    <property type="entry name" value="Bact_OuterMem_StrucFunc"/>
</dbReference>
<evidence type="ECO:0000313" key="5">
    <source>
        <dbReference type="Proteomes" id="UP001319080"/>
    </source>
</evidence>
<organism evidence="4 5">
    <name type="scientific">Dawidia cretensis</name>
    <dbReference type="NCBI Taxonomy" id="2782350"/>
    <lineage>
        <taxon>Bacteria</taxon>
        <taxon>Pseudomonadati</taxon>
        <taxon>Bacteroidota</taxon>
        <taxon>Cytophagia</taxon>
        <taxon>Cytophagales</taxon>
        <taxon>Chryseotaleaceae</taxon>
        <taxon>Dawidia</taxon>
    </lineage>
</organism>
<feature type="compositionally biased region" description="Low complexity" evidence="2">
    <location>
        <begin position="352"/>
        <end position="366"/>
    </location>
</feature>
<keyword evidence="5" id="KW-1185">Reference proteome</keyword>
<feature type="domain" description="OmpA-like" evidence="3">
    <location>
        <begin position="368"/>
        <end position="484"/>
    </location>
</feature>
<name>A0AAP2DY73_9BACT</name>
<evidence type="ECO:0000256" key="1">
    <source>
        <dbReference type="PROSITE-ProRule" id="PRU00473"/>
    </source>
</evidence>
<dbReference type="NCBIfam" id="TIGR03519">
    <property type="entry name" value="T9SS_PorP_fam"/>
    <property type="match status" value="1"/>
</dbReference>